<evidence type="ECO:0000313" key="3">
    <source>
        <dbReference type="Proteomes" id="UP000001646"/>
    </source>
</evidence>
<reference evidence="2" key="3">
    <citation type="submission" date="2025-09" db="UniProtKB">
        <authorList>
            <consortium name="Ensembl"/>
        </authorList>
    </citation>
    <scope>IDENTIFICATION</scope>
</reference>
<reference evidence="2" key="2">
    <citation type="submission" date="2025-08" db="UniProtKB">
        <authorList>
            <consortium name="Ensembl"/>
        </authorList>
    </citation>
    <scope>IDENTIFICATION</scope>
</reference>
<accession>A0A803T901</accession>
<proteinExistence type="predicted"/>
<dbReference type="Proteomes" id="UP000001646">
    <property type="component" value="Chromosome 3"/>
</dbReference>
<dbReference type="Ensembl" id="ENSACAT00000042232.1">
    <property type="protein sequence ID" value="ENSACAP00000031691.1"/>
    <property type="gene ID" value="ENSACAG00000001725.4"/>
</dbReference>
<sequence>MTQTVSSLPTSMPSADAPLNLQVLGASSVLSSVFSDSPAKPSFVPAKLKLGSLPSPPLSSYIPRGLPFSSLLPMTQTVSSLPTSMPSADAPLNLQTKMYMPTSCISSPAMSLSDQGGFSMPNILERAQFQGPSNAFYSTGDVHLKKKKKKKSKPIMKRKIVSENKQLGIIFWPRLFQLQNEDGFWELTFELGMLLELDVDHLVNVTLAKKGIQSLGPKGKEKLLRLIATLLVLQVVRFKQLQGLTFKSLTKLSDSPPSWALVPAKKATEWARRTEREFPVICQRLELGKDWDSATKNLLRIDTT</sequence>
<dbReference type="GO" id="GO:0003950">
    <property type="term" value="F:NAD+ poly-ADP-ribosyltransferase activity"/>
    <property type="evidence" value="ECO:0007669"/>
    <property type="project" value="InterPro"/>
</dbReference>
<dbReference type="Bgee" id="ENSACAG00000001725">
    <property type="expression patterns" value="Expressed in lung and 13 other cell types or tissues"/>
</dbReference>
<dbReference type="Pfam" id="PF26156">
    <property type="entry name" value="PARP4_MVP-ID"/>
    <property type="match status" value="1"/>
</dbReference>
<dbReference type="InterPro" id="IPR058904">
    <property type="entry name" value="PARP4_MVP-ID"/>
</dbReference>
<evidence type="ECO:0000259" key="1">
    <source>
        <dbReference type="Pfam" id="PF26156"/>
    </source>
</evidence>
<reference evidence="2 3" key="1">
    <citation type="submission" date="2009-12" db="EMBL/GenBank/DDBJ databases">
        <title>The Genome Sequence of Anolis carolinensis (Green Anole Lizard).</title>
        <authorList>
            <consortium name="The Genome Sequencing Platform"/>
            <person name="Di Palma F."/>
            <person name="Alfoldi J."/>
            <person name="Heiman D."/>
            <person name="Young S."/>
            <person name="Grabherr M."/>
            <person name="Johnson J."/>
            <person name="Lander E.S."/>
            <person name="Lindblad-Toh K."/>
        </authorList>
    </citation>
    <scope>NUCLEOTIDE SEQUENCE [LARGE SCALE GENOMIC DNA]</scope>
    <source>
        <strain evidence="2 3">JBL SC #1</strain>
    </source>
</reference>
<keyword evidence="3" id="KW-1185">Reference proteome</keyword>
<feature type="domain" description="PARP4 MVP-ID C-terminal" evidence="1">
    <location>
        <begin position="175"/>
        <end position="302"/>
    </location>
</feature>
<dbReference type="GeneTree" id="ENSGT00940000160555"/>
<dbReference type="PANTHER" id="PTHR46530:SF1">
    <property type="entry name" value="PROTEIN MONO-ADP-RIBOSYLTRANSFERASE PARP4"/>
    <property type="match status" value="1"/>
</dbReference>
<organism evidence="2 3">
    <name type="scientific">Anolis carolinensis</name>
    <name type="common">Green anole</name>
    <name type="synonym">American chameleon</name>
    <dbReference type="NCBI Taxonomy" id="28377"/>
    <lineage>
        <taxon>Eukaryota</taxon>
        <taxon>Metazoa</taxon>
        <taxon>Chordata</taxon>
        <taxon>Craniata</taxon>
        <taxon>Vertebrata</taxon>
        <taxon>Euteleostomi</taxon>
        <taxon>Lepidosauria</taxon>
        <taxon>Squamata</taxon>
        <taxon>Bifurcata</taxon>
        <taxon>Unidentata</taxon>
        <taxon>Episquamata</taxon>
        <taxon>Toxicofera</taxon>
        <taxon>Iguania</taxon>
        <taxon>Dactyloidae</taxon>
        <taxon>Anolis</taxon>
    </lineage>
</organism>
<dbReference type="AlphaFoldDB" id="A0A803T901"/>
<protein>
    <recommendedName>
        <fullName evidence="1">PARP4 MVP-ID C-terminal domain-containing protein</fullName>
    </recommendedName>
</protein>
<name>A0A803T901_ANOCA</name>
<evidence type="ECO:0000313" key="2">
    <source>
        <dbReference type="Ensembl" id="ENSACAP00000031691.1"/>
    </source>
</evidence>
<dbReference type="InterPro" id="IPR031273">
    <property type="entry name" value="PARP4"/>
</dbReference>
<dbReference type="PANTHER" id="PTHR46530">
    <property type="entry name" value="PROTEIN MONO-ADP-RIBOSYLTRANSFERASE PARP4"/>
    <property type="match status" value="1"/>
</dbReference>
<gene>
    <name evidence="2" type="primary">parp4</name>
</gene>